<evidence type="ECO:0000313" key="3">
    <source>
        <dbReference type="EMBL" id="MST97013.1"/>
    </source>
</evidence>
<dbReference type="PANTHER" id="PTHR36113:SF6">
    <property type="entry name" value="FOSFOMYCIN RESISTANCE PROTEIN FOSX"/>
    <property type="match status" value="1"/>
</dbReference>
<evidence type="ECO:0000256" key="1">
    <source>
        <dbReference type="ARBA" id="ARBA00022723"/>
    </source>
</evidence>
<dbReference type="InterPro" id="IPR051332">
    <property type="entry name" value="Fosfomycin_Res_Enzymes"/>
</dbReference>
<gene>
    <name evidence="3" type="ORF">FYJ85_08135</name>
</gene>
<dbReference type="GO" id="GO:0046872">
    <property type="term" value="F:metal ion binding"/>
    <property type="evidence" value="ECO:0007669"/>
    <property type="project" value="UniProtKB-KW"/>
</dbReference>
<accession>A0A844G1J4</accession>
<dbReference type="EMBL" id="VUNS01000007">
    <property type="protein sequence ID" value="MST97013.1"/>
    <property type="molecule type" value="Genomic_DNA"/>
</dbReference>
<reference evidence="3 4" key="1">
    <citation type="submission" date="2019-08" db="EMBL/GenBank/DDBJ databases">
        <title>In-depth cultivation of the pig gut microbiome towards novel bacterial diversity and tailored functional studies.</title>
        <authorList>
            <person name="Wylensek D."/>
            <person name="Hitch T.C.A."/>
            <person name="Clavel T."/>
        </authorList>
    </citation>
    <scope>NUCLEOTIDE SEQUENCE [LARGE SCALE GENOMIC DNA]</scope>
    <source>
        <strain evidence="3 4">BBE-744-WT-12</strain>
    </source>
</reference>
<dbReference type="InterPro" id="IPR037523">
    <property type="entry name" value="VOC_core"/>
</dbReference>
<dbReference type="PROSITE" id="PS51819">
    <property type="entry name" value="VOC"/>
    <property type="match status" value="1"/>
</dbReference>
<evidence type="ECO:0000259" key="2">
    <source>
        <dbReference type="PROSITE" id="PS51819"/>
    </source>
</evidence>
<proteinExistence type="predicted"/>
<evidence type="ECO:0000313" key="4">
    <source>
        <dbReference type="Proteomes" id="UP000435649"/>
    </source>
</evidence>
<name>A0A844G1J4_9BACT</name>
<dbReference type="AlphaFoldDB" id="A0A844G1J4"/>
<dbReference type="InterPro" id="IPR029068">
    <property type="entry name" value="Glyas_Bleomycin-R_OHBP_Dase"/>
</dbReference>
<protein>
    <submittedName>
        <fullName evidence="3">VOC family protein</fullName>
    </submittedName>
</protein>
<sequence length="134" mass="14900">MIKGIAHLCIRVADLGRTARFYCQGLGLEKAFDFRRDDKTVGFYLKAGNGNYLEFFEREPAEPGANPIDHLCFEVDSIDSVNAAVAAAGYTPGEKKMGADHAYQAWLTDPDGVRIELHEYTPDCCQKTGRTCYL</sequence>
<dbReference type="Proteomes" id="UP000435649">
    <property type="component" value="Unassembled WGS sequence"/>
</dbReference>
<dbReference type="RefSeq" id="WP_154417809.1">
    <property type="nucleotide sequence ID" value="NZ_DBFCGB010000104.1"/>
</dbReference>
<dbReference type="PANTHER" id="PTHR36113">
    <property type="entry name" value="LYASE, PUTATIVE-RELATED-RELATED"/>
    <property type="match status" value="1"/>
</dbReference>
<dbReference type="InterPro" id="IPR004360">
    <property type="entry name" value="Glyas_Fos-R_dOase_dom"/>
</dbReference>
<dbReference type="Pfam" id="PF00903">
    <property type="entry name" value="Glyoxalase"/>
    <property type="match status" value="1"/>
</dbReference>
<dbReference type="CDD" id="cd06587">
    <property type="entry name" value="VOC"/>
    <property type="match status" value="1"/>
</dbReference>
<keyword evidence="4" id="KW-1185">Reference proteome</keyword>
<dbReference type="Gene3D" id="3.10.180.10">
    <property type="entry name" value="2,3-Dihydroxybiphenyl 1,2-Dioxygenase, domain 1"/>
    <property type="match status" value="1"/>
</dbReference>
<organism evidence="3 4">
    <name type="scientific">Victivallis lenta</name>
    <dbReference type="NCBI Taxonomy" id="2606640"/>
    <lineage>
        <taxon>Bacteria</taxon>
        <taxon>Pseudomonadati</taxon>
        <taxon>Lentisphaerota</taxon>
        <taxon>Lentisphaeria</taxon>
        <taxon>Victivallales</taxon>
        <taxon>Victivallaceae</taxon>
        <taxon>Victivallis</taxon>
    </lineage>
</organism>
<feature type="domain" description="VOC" evidence="2">
    <location>
        <begin position="4"/>
        <end position="120"/>
    </location>
</feature>
<keyword evidence="1" id="KW-0479">Metal-binding</keyword>
<comment type="caution">
    <text evidence="3">The sequence shown here is derived from an EMBL/GenBank/DDBJ whole genome shotgun (WGS) entry which is preliminary data.</text>
</comment>
<dbReference type="SUPFAM" id="SSF54593">
    <property type="entry name" value="Glyoxalase/Bleomycin resistance protein/Dihydroxybiphenyl dioxygenase"/>
    <property type="match status" value="1"/>
</dbReference>